<protein>
    <submittedName>
        <fullName evidence="1">Transcriptional regulator</fullName>
    </submittedName>
</protein>
<gene>
    <name evidence="1" type="ORF">ACFPFM_31990</name>
</gene>
<organism evidence="1 2">
    <name type="scientific">Saccharothrix xinjiangensis</name>
    <dbReference type="NCBI Taxonomy" id="204798"/>
    <lineage>
        <taxon>Bacteria</taxon>
        <taxon>Bacillati</taxon>
        <taxon>Actinomycetota</taxon>
        <taxon>Actinomycetes</taxon>
        <taxon>Pseudonocardiales</taxon>
        <taxon>Pseudonocardiaceae</taxon>
        <taxon>Saccharothrix</taxon>
    </lineage>
</organism>
<proteinExistence type="predicted"/>
<dbReference type="EMBL" id="JBHSJB010000031">
    <property type="protein sequence ID" value="MFC5058358.1"/>
    <property type="molecule type" value="Genomic_DNA"/>
</dbReference>
<sequence length="78" mass="8698">MTHTIALRTAEFAKLVRLAGFRSDYELARAMGLNRSTVTRVREGLLQPGPAFIAGSLIVLNPLEFKDLFKIVERPGKK</sequence>
<accession>A0ABV9Y6Q7</accession>
<evidence type="ECO:0000313" key="2">
    <source>
        <dbReference type="Proteomes" id="UP001595833"/>
    </source>
</evidence>
<reference evidence="2" key="1">
    <citation type="journal article" date="2019" name="Int. J. Syst. Evol. Microbiol.">
        <title>The Global Catalogue of Microorganisms (GCM) 10K type strain sequencing project: providing services to taxonomists for standard genome sequencing and annotation.</title>
        <authorList>
            <consortium name="The Broad Institute Genomics Platform"/>
            <consortium name="The Broad Institute Genome Sequencing Center for Infectious Disease"/>
            <person name="Wu L."/>
            <person name="Ma J."/>
        </authorList>
    </citation>
    <scope>NUCLEOTIDE SEQUENCE [LARGE SCALE GENOMIC DNA]</scope>
    <source>
        <strain evidence="2">KCTC 12848</strain>
    </source>
</reference>
<keyword evidence="2" id="KW-1185">Reference proteome</keyword>
<dbReference type="Proteomes" id="UP001595833">
    <property type="component" value="Unassembled WGS sequence"/>
</dbReference>
<dbReference type="RefSeq" id="WP_344043384.1">
    <property type="nucleotide sequence ID" value="NZ_BAAAKE010000044.1"/>
</dbReference>
<evidence type="ECO:0000313" key="1">
    <source>
        <dbReference type="EMBL" id="MFC5058358.1"/>
    </source>
</evidence>
<comment type="caution">
    <text evidence="1">The sequence shown here is derived from an EMBL/GenBank/DDBJ whole genome shotgun (WGS) entry which is preliminary data.</text>
</comment>
<name>A0ABV9Y6Q7_9PSEU</name>